<evidence type="ECO:0000259" key="1">
    <source>
        <dbReference type="PROSITE" id="PS51742"/>
    </source>
</evidence>
<dbReference type="EMBL" id="PSKQ01000027">
    <property type="protein sequence ID" value="MBE8723306.1"/>
    <property type="molecule type" value="Genomic_DNA"/>
</dbReference>
<dbReference type="PIRSF" id="PIRSF016702">
    <property type="entry name" value="DNA_bp_PD1"/>
    <property type="match status" value="1"/>
</dbReference>
<sequence length="146" mass="16124">MTRDHNWKAKQVDDGTYIVSIANGAEIVETLANFCATQNLSLGYIYGIGAVNEATLRFFDPDTKSYQDQTFLEQMEVANLTGNITEMDGKVYLHVHITLGGRNFQCRAGHLQAAVVSGACEIFVLGLDSRVQRVKNNEIGLNLLNL</sequence>
<accession>A0ABR9TDD2</accession>
<protein>
    <submittedName>
        <fullName evidence="2">DUF296 domain-containing protein</fullName>
    </submittedName>
</protein>
<dbReference type="Gene3D" id="3.30.1330.80">
    <property type="entry name" value="Hypothetical protein, similar to alpha- acetolactate decarboxylase, domain 2"/>
    <property type="match status" value="1"/>
</dbReference>
<proteinExistence type="predicted"/>
<evidence type="ECO:0000313" key="2">
    <source>
        <dbReference type="EMBL" id="MBE8723306.1"/>
    </source>
</evidence>
<evidence type="ECO:0000313" key="3">
    <source>
        <dbReference type="Proteomes" id="UP000618319"/>
    </source>
</evidence>
<keyword evidence="3" id="KW-1185">Reference proteome</keyword>
<comment type="caution">
    <text evidence="2">The sequence shown here is derived from an EMBL/GenBank/DDBJ whole genome shotgun (WGS) entry which is preliminary data.</text>
</comment>
<dbReference type="InterPro" id="IPR005175">
    <property type="entry name" value="PPC_dom"/>
</dbReference>
<dbReference type="SUPFAM" id="SSF117856">
    <property type="entry name" value="AF0104/ALDC/Ptd012-like"/>
    <property type="match status" value="1"/>
</dbReference>
<dbReference type="InterPro" id="IPR025707">
    <property type="entry name" value="DNA_bp_PD1"/>
</dbReference>
<name>A0ABR9TDD2_9SPHI</name>
<reference evidence="2 3" key="1">
    <citation type="submission" date="2018-02" db="EMBL/GenBank/DDBJ databases">
        <title>Sphingobacterium KA21.</title>
        <authorList>
            <person name="Vasarhelyi B.M."/>
            <person name="Deshmukh S."/>
            <person name="Balint B."/>
            <person name="Kukolya J."/>
        </authorList>
    </citation>
    <scope>NUCLEOTIDE SEQUENCE [LARGE SCALE GENOMIC DNA]</scope>
    <source>
        <strain evidence="2 3">Ka21</strain>
    </source>
</reference>
<dbReference type="CDD" id="cd11378">
    <property type="entry name" value="DUF296"/>
    <property type="match status" value="1"/>
</dbReference>
<feature type="domain" description="PPC" evidence="1">
    <location>
        <begin position="9"/>
        <end position="146"/>
    </location>
</feature>
<gene>
    <name evidence="2" type="ORF">C4F40_21540</name>
</gene>
<dbReference type="PANTHER" id="PTHR34988:SF1">
    <property type="entry name" value="DNA-BINDING PROTEIN"/>
    <property type="match status" value="1"/>
</dbReference>
<dbReference type="PANTHER" id="PTHR34988">
    <property type="entry name" value="PROTEIN, PUTATIVE-RELATED"/>
    <property type="match status" value="1"/>
</dbReference>
<organism evidence="2 3">
    <name type="scientific">Sphingobacterium pedocola</name>
    <dbReference type="NCBI Taxonomy" id="2082722"/>
    <lineage>
        <taxon>Bacteria</taxon>
        <taxon>Pseudomonadati</taxon>
        <taxon>Bacteroidota</taxon>
        <taxon>Sphingobacteriia</taxon>
        <taxon>Sphingobacteriales</taxon>
        <taxon>Sphingobacteriaceae</taxon>
        <taxon>Sphingobacterium</taxon>
    </lineage>
</organism>
<dbReference type="PROSITE" id="PS51742">
    <property type="entry name" value="PPC"/>
    <property type="match status" value="1"/>
</dbReference>
<dbReference type="Pfam" id="PF03479">
    <property type="entry name" value="PCC"/>
    <property type="match status" value="1"/>
</dbReference>
<dbReference type="Proteomes" id="UP000618319">
    <property type="component" value="Unassembled WGS sequence"/>
</dbReference>
<dbReference type="RefSeq" id="WP_196941438.1">
    <property type="nucleotide sequence ID" value="NZ_MU158693.1"/>
</dbReference>